<evidence type="ECO:0000256" key="2">
    <source>
        <dbReference type="ARBA" id="ARBA00023002"/>
    </source>
</evidence>
<dbReference type="AlphaFoldDB" id="A0A1Y2AWD0"/>
<sequence length="300" mass="33160">MAPTVALYNHNGMVGSHLLRYLLAAHEAGLIILYILHRSGSNIDAIPQGIETRVVNFVKDSPNFDAELNRRAVQGINVFISAAAKADLVNQVAILEALSTSTELATFIPSEYGIYWTEEDYTHDNLKLAKFKDQLVDLAKSLNIPTTIIKVGSIPETTFGKVPDSGINVKENKVSFYGDARTRKTILASLEYIAAGVIELITTHKPSELANKIYQFIEYEPTGEEIIQALTVVHGRPPLIHINTEEELAEQYLKSIQEAIGAATKYKWGKVGFETPGERVTVKSYISIGLEAELKRFATK</sequence>
<dbReference type="OrthoDB" id="5283654at2759"/>
<comment type="caution">
    <text evidence="3">The sequence shown here is derived from an EMBL/GenBank/DDBJ whole genome shotgun (WGS) entry which is preliminary data.</text>
</comment>
<keyword evidence="4" id="KW-1185">Reference proteome</keyword>
<dbReference type="SUPFAM" id="SSF51735">
    <property type="entry name" value="NAD(P)-binding Rossmann-fold domains"/>
    <property type="match status" value="1"/>
</dbReference>
<evidence type="ECO:0000256" key="1">
    <source>
        <dbReference type="ARBA" id="ARBA00022857"/>
    </source>
</evidence>
<dbReference type="EMBL" id="MCFC01000043">
    <property type="protein sequence ID" value="ORY26868.1"/>
    <property type="molecule type" value="Genomic_DNA"/>
</dbReference>
<name>A0A1Y2AWD0_9TREE</name>
<keyword evidence="1" id="KW-0521">NADP</keyword>
<reference evidence="3 4" key="1">
    <citation type="submission" date="2016-07" db="EMBL/GenBank/DDBJ databases">
        <title>Pervasive Adenine N6-methylation of Active Genes in Fungi.</title>
        <authorList>
            <consortium name="DOE Joint Genome Institute"/>
            <person name="Mondo S.J."/>
            <person name="Dannebaum R.O."/>
            <person name="Kuo R.C."/>
            <person name="Labutti K."/>
            <person name="Haridas S."/>
            <person name="Kuo A."/>
            <person name="Salamov A."/>
            <person name="Ahrendt S.R."/>
            <person name="Lipzen A."/>
            <person name="Sullivan W."/>
            <person name="Andreopoulos W.B."/>
            <person name="Clum A."/>
            <person name="Lindquist E."/>
            <person name="Daum C."/>
            <person name="Ramamoorthy G.K."/>
            <person name="Gryganskyi A."/>
            <person name="Culley D."/>
            <person name="Magnuson J.K."/>
            <person name="James T.Y."/>
            <person name="O'Malley M.A."/>
            <person name="Stajich J.E."/>
            <person name="Spatafora J.W."/>
            <person name="Visel A."/>
            <person name="Grigoriev I.V."/>
        </authorList>
    </citation>
    <scope>NUCLEOTIDE SEQUENCE [LARGE SCALE GENOMIC DNA]</scope>
    <source>
        <strain evidence="3 4">68-887.2</strain>
    </source>
</reference>
<dbReference type="PANTHER" id="PTHR47706">
    <property type="entry name" value="NMRA-LIKE FAMILY PROTEIN"/>
    <property type="match status" value="1"/>
</dbReference>
<dbReference type="InterPro" id="IPR051609">
    <property type="entry name" value="NmrA/Isoflavone_reductase-like"/>
</dbReference>
<dbReference type="InParanoid" id="A0A1Y2AWD0"/>
<gene>
    <name evidence="3" type="ORF">BCR39DRAFT_560299</name>
</gene>
<dbReference type="PANTHER" id="PTHR47706:SF9">
    <property type="entry name" value="NMRA-LIKE DOMAIN-CONTAINING PROTEIN-RELATED"/>
    <property type="match status" value="1"/>
</dbReference>
<evidence type="ECO:0008006" key="5">
    <source>
        <dbReference type="Google" id="ProtNLM"/>
    </source>
</evidence>
<evidence type="ECO:0000313" key="4">
    <source>
        <dbReference type="Proteomes" id="UP000193986"/>
    </source>
</evidence>
<dbReference type="STRING" id="71784.A0A1Y2AWD0"/>
<protein>
    <recommendedName>
        <fullName evidence="5">NmrA-like domain-containing protein</fullName>
    </recommendedName>
</protein>
<dbReference type="Proteomes" id="UP000193986">
    <property type="component" value="Unassembled WGS sequence"/>
</dbReference>
<dbReference type="Gene3D" id="3.90.25.10">
    <property type="entry name" value="UDP-galactose 4-epimerase, domain 1"/>
    <property type="match status" value="1"/>
</dbReference>
<keyword evidence="2" id="KW-0560">Oxidoreductase</keyword>
<dbReference type="GO" id="GO:0016491">
    <property type="term" value="F:oxidoreductase activity"/>
    <property type="evidence" value="ECO:0007669"/>
    <property type="project" value="UniProtKB-KW"/>
</dbReference>
<dbReference type="InterPro" id="IPR036291">
    <property type="entry name" value="NAD(P)-bd_dom_sf"/>
</dbReference>
<dbReference type="Gene3D" id="3.40.50.720">
    <property type="entry name" value="NAD(P)-binding Rossmann-like Domain"/>
    <property type="match status" value="1"/>
</dbReference>
<proteinExistence type="predicted"/>
<organism evidence="3 4">
    <name type="scientific">Naematelia encephala</name>
    <dbReference type="NCBI Taxonomy" id="71784"/>
    <lineage>
        <taxon>Eukaryota</taxon>
        <taxon>Fungi</taxon>
        <taxon>Dikarya</taxon>
        <taxon>Basidiomycota</taxon>
        <taxon>Agaricomycotina</taxon>
        <taxon>Tremellomycetes</taxon>
        <taxon>Tremellales</taxon>
        <taxon>Naemateliaceae</taxon>
        <taxon>Naematelia</taxon>
    </lineage>
</organism>
<accession>A0A1Y2AWD0</accession>
<evidence type="ECO:0000313" key="3">
    <source>
        <dbReference type="EMBL" id="ORY26868.1"/>
    </source>
</evidence>